<gene>
    <name evidence="1" type="ordered locus">Halhy_4630</name>
</gene>
<dbReference type="RefSeq" id="WP_013767004.1">
    <property type="nucleotide sequence ID" value="NC_015510.1"/>
</dbReference>
<dbReference type="KEGG" id="hhy:Halhy_4630"/>
<evidence type="ECO:0000313" key="2">
    <source>
        <dbReference type="Proteomes" id="UP000008461"/>
    </source>
</evidence>
<reference evidence="1 2" key="1">
    <citation type="journal article" date="2011" name="Stand. Genomic Sci.">
        <title>Complete genome sequence of Haliscomenobacter hydrossis type strain (O).</title>
        <authorList>
            <consortium name="US DOE Joint Genome Institute (JGI-PGF)"/>
            <person name="Daligault H."/>
            <person name="Lapidus A."/>
            <person name="Zeytun A."/>
            <person name="Nolan M."/>
            <person name="Lucas S."/>
            <person name="Del Rio T.G."/>
            <person name="Tice H."/>
            <person name="Cheng J.F."/>
            <person name="Tapia R."/>
            <person name="Han C."/>
            <person name="Goodwin L."/>
            <person name="Pitluck S."/>
            <person name="Liolios K."/>
            <person name="Pagani I."/>
            <person name="Ivanova N."/>
            <person name="Huntemann M."/>
            <person name="Mavromatis K."/>
            <person name="Mikhailova N."/>
            <person name="Pati A."/>
            <person name="Chen A."/>
            <person name="Palaniappan K."/>
            <person name="Land M."/>
            <person name="Hauser L."/>
            <person name="Brambilla E.M."/>
            <person name="Rohde M."/>
            <person name="Verbarg S."/>
            <person name="Goker M."/>
            <person name="Bristow J."/>
            <person name="Eisen J.A."/>
            <person name="Markowitz V."/>
            <person name="Hugenholtz P."/>
            <person name="Kyrpides N.C."/>
            <person name="Klenk H.P."/>
            <person name="Woyke T."/>
        </authorList>
    </citation>
    <scope>NUCLEOTIDE SEQUENCE [LARGE SCALE GENOMIC DNA]</scope>
    <source>
        <strain evidence="2">ATCC 27775 / DSM 1100 / LMG 10767 / O</strain>
    </source>
</reference>
<accession>F4KVK9</accession>
<reference key="2">
    <citation type="submission" date="2011-04" db="EMBL/GenBank/DDBJ databases">
        <title>Complete sequence of chromosome of Haliscomenobacter hydrossis DSM 1100.</title>
        <authorList>
            <consortium name="US DOE Joint Genome Institute (JGI-PGF)"/>
            <person name="Lucas S."/>
            <person name="Han J."/>
            <person name="Lapidus A."/>
            <person name="Bruce D."/>
            <person name="Goodwin L."/>
            <person name="Pitluck S."/>
            <person name="Peters L."/>
            <person name="Kyrpides N."/>
            <person name="Mavromatis K."/>
            <person name="Ivanova N."/>
            <person name="Ovchinnikova G."/>
            <person name="Pagani I."/>
            <person name="Daligault H."/>
            <person name="Detter J.C."/>
            <person name="Han C."/>
            <person name="Land M."/>
            <person name="Hauser L."/>
            <person name="Markowitz V."/>
            <person name="Cheng J.-F."/>
            <person name="Hugenholtz P."/>
            <person name="Woyke T."/>
            <person name="Wu D."/>
            <person name="Verbarg S."/>
            <person name="Frueling A."/>
            <person name="Brambilla E."/>
            <person name="Klenk H.-P."/>
            <person name="Eisen J.A."/>
        </authorList>
    </citation>
    <scope>NUCLEOTIDE SEQUENCE</scope>
    <source>
        <strain>DSM 1100</strain>
    </source>
</reference>
<name>F4KVK9_HALH1</name>
<dbReference type="eggNOG" id="ENOG50337B0">
    <property type="taxonomic scope" value="Bacteria"/>
</dbReference>
<dbReference type="AlphaFoldDB" id="F4KVK9"/>
<dbReference type="OrthoDB" id="6624755at2"/>
<proteinExistence type="predicted"/>
<keyword evidence="2" id="KW-1185">Reference proteome</keyword>
<dbReference type="Proteomes" id="UP000008461">
    <property type="component" value="Chromosome"/>
</dbReference>
<evidence type="ECO:0000313" key="1">
    <source>
        <dbReference type="EMBL" id="AEE52466.1"/>
    </source>
</evidence>
<dbReference type="EMBL" id="CP002691">
    <property type="protein sequence ID" value="AEE52466.1"/>
    <property type="molecule type" value="Genomic_DNA"/>
</dbReference>
<dbReference type="HOGENOM" id="CLU_1141318_0_0_10"/>
<sequence>MNYQEQLLDIRWREKRMSIIQRDNWKCQNCSNESYKENYQYGLIFSNKLPHGASPTTYHKEKFITHIWDLKNNTIKIAFTQEPIFSPDKSYVAVYKEGKKHPQLLALKIIENEKIELNADIFAIITNGIKGKVSEKTFEEVYRPEREEDKWELVLGLHVHHKYYQNGLLAWQYPKEALITLCWECHEKLHSDTIIAILDSNGNEIGKLTPCRRCSGAGMFPEHVHVESGICFRCHGAKYEEMI</sequence>
<organism evidence="1 2">
    <name type="scientific">Haliscomenobacter hydrossis (strain ATCC 27775 / DSM 1100 / LMG 10767 / O)</name>
    <dbReference type="NCBI Taxonomy" id="760192"/>
    <lineage>
        <taxon>Bacteria</taxon>
        <taxon>Pseudomonadati</taxon>
        <taxon>Bacteroidota</taxon>
        <taxon>Saprospiria</taxon>
        <taxon>Saprospirales</taxon>
        <taxon>Haliscomenobacteraceae</taxon>
        <taxon>Haliscomenobacter</taxon>
    </lineage>
</organism>
<protein>
    <submittedName>
        <fullName evidence="1">Uncharacterized protein</fullName>
    </submittedName>
</protein>